<name>A0A6G0T8W2_APHGL</name>
<proteinExistence type="predicted"/>
<accession>A0A6G0T8W2</accession>
<evidence type="ECO:0000313" key="2">
    <source>
        <dbReference type="Proteomes" id="UP000475862"/>
    </source>
</evidence>
<sequence>MFPLYTLLLVTQNDSSNPVLISVNTFSRYFRGIFIIILNTYFHIIEQTFKYATYICSNAPRCLVSESNEVKHEHICVIKVLLKSESCVSIMLTISANNNDDSFVVRQQQIKEDLQPIKINISFANILFCSYVSHIQFKTAEKLFDSFSPVIPVGRKYHQEKGFENKNLRTNFEILCILNFYILLTFLTKLKFVCLTDAFSVFMYIDYILKIIFYVLFHHCCVELFLMFQYWSDSSNFCLYY</sequence>
<dbReference type="AlphaFoldDB" id="A0A6G0T8W2"/>
<evidence type="ECO:0000313" key="1">
    <source>
        <dbReference type="EMBL" id="KAE9528150.1"/>
    </source>
</evidence>
<reference evidence="1 2" key="1">
    <citation type="submission" date="2019-08" db="EMBL/GenBank/DDBJ databases">
        <title>The genome of the soybean aphid Biotype 1, its phylome, world population structure and adaptation to the North American continent.</title>
        <authorList>
            <person name="Giordano R."/>
            <person name="Donthu R.K."/>
            <person name="Hernandez A.G."/>
            <person name="Wright C.L."/>
            <person name="Zimin A.V."/>
        </authorList>
    </citation>
    <scope>NUCLEOTIDE SEQUENCE [LARGE SCALE GENOMIC DNA]</scope>
    <source>
        <tissue evidence="1">Whole aphids</tissue>
    </source>
</reference>
<dbReference type="Proteomes" id="UP000475862">
    <property type="component" value="Unassembled WGS sequence"/>
</dbReference>
<keyword evidence="2" id="KW-1185">Reference proteome</keyword>
<organism evidence="1 2">
    <name type="scientific">Aphis glycines</name>
    <name type="common">Soybean aphid</name>
    <dbReference type="NCBI Taxonomy" id="307491"/>
    <lineage>
        <taxon>Eukaryota</taxon>
        <taxon>Metazoa</taxon>
        <taxon>Ecdysozoa</taxon>
        <taxon>Arthropoda</taxon>
        <taxon>Hexapoda</taxon>
        <taxon>Insecta</taxon>
        <taxon>Pterygota</taxon>
        <taxon>Neoptera</taxon>
        <taxon>Paraneoptera</taxon>
        <taxon>Hemiptera</taxon>
        <taxon>Sternorrhyncha</taxon>
        <taxon>Aphidomorpha</taxon>
        <taxon>Aphidoidea</taxon>
        <taxon>Aphididae</taxon>
        <taxon>Aphidini</taxon>
        <taxon>Aphis</taxon>
        <taxon>Aphis</taxon>
    </lineage>
</organism>
<comment type="caution">
    <text evidence="1">The sequence shown here is derived from an EMBL/GenBank/DDBJ whole genome shotgun (WGS) entry which is preliminary data.</text>
</comment>
<dbReference type="EMBL" id="VYZN01000049">
    <property type="protein sequence ID" value="KAE9528150.1"/>
    <property type="molecule type" value="Genomic_DNA"/>
</dbReference>
<gene>
    <name evidence="1" type="ORF">AGLY_012572</name>
</gene>
<protein>
    <submittedName>
        <fullName evidence="1">Uncharacterized protein</fullName>
    </submittedName>
</protein>